<reference evidence="1 2" key="1">
    <citation type="submission" date="2021-01" db="EMBL/GenBank/DDBJ databases">
        <title>Whole genome shotgun sequence of Actinoplanes durhamensis NBRC 14914.</title>
        <authorList>
            <person name="Komaki H."/>
            <person name="Tamura T."/>
        </authorList>
    </citation>
    <scope>NUCLEOTIDE SEQUENCE [LARGE SCALE GENOMIC DNA]</scope>
    <source>
        <strain evidence="1 2">NBRC 14914</strain>
    </source>
</reference>
<proteinExistence type="predicted"/>
<gene>
    <name evidence="1" type="ORF">Adu01nite_91950</name>
</gene>
<dbReference type="RefSeq" id="WP_203735675.1">
    <property type="nucleotide sequence ID" value="NZ_BAAATX010000049.1"/>
</dbReference>
<sequence length="46" mass="5586">MDQPPELPPAGAAQYYEECLERLRDLADWFFHGWHSYLEPHVWRDL</sequence>
<dbReference type="Proteomes" id="UP000637628">
    <property type="component" value="Unassembled WGS sequence"/>
</dbReference>
<keyword evidence="2" id="KW-1185">Reference proteome</keyword>
<dbReference type="EMBL" id="BOML01000090">
    <property type="protein sequence ID" value="GIE07845.1"/>
    <property type="molecule type" value="Genomic_DNA"/>
</dbReference>
<name>A0ABQ3ZDI0_9ACTN</name>
<comment type="caution">
    <text evidence="1">The sequence shown here is derived from an EMBL/GenBank/DDBJ whole genome shotgun (WGS) entry which is preliminary data.</text>
</comment>
<accession>A0ABQ3ZDI0</accession>
<protein>
    <submittedName>
        <fullName evidence="1">Uncharacterized protein</fullName>
    </submittedName>
</protein>
<organism evidence="1 2">
    <name type="scientific">Paractinoplanes durhamensis</name>
    <dbReference type="NCBI Taxonomy" id="113563"/>
    <lineage>
        <taxon>Bacteria</taxon>
        <taxon>Bacillati</taxon>
        <taxon>Actinomycetota</taxon>
        <taxon>Actinomycetes</taxon>
        <taxon>Micromonosporales</taxon>
        <taxon>Micromonosporaceae</taxon>
        <taxon>Paractinoplanes</taxon>
    </lineage>
</organism>
<evidence type="ECO:0000313" key="1">
    <source>
        <dbReference type="EMBL" id="GIE07845.1"/>
    </source>
</evidence>
<evidence type="ECO:0000313" key="2">
    <source>
        <dbReference type="Proteomes" id="UP000637628"/>
    </source>
</evidence>